<sequence>MPDAPAADQIRLLDVQDLDLRAQQARHRRNHVPVLAQIAELTARLTDLDEARIASNTKVTDLRRAVQKAEDDVQVVRDRAARDNARLASGQGSPKDLTALQGELEVLGRRQEALEEIELEAMEALEGAEKELASAKEQVDAISAQIADLNGERDSVWNEIDEELVTIARDREAAVAGLDAGLVALYEKLRDAQGGIGAAALAQGQCLGCRTQLNPGDLRDIEARPADAVVRCEECGRILVRGAKR</sequence>
<dbReference type="Pfam" id="PF24481">
    <property type="entry name" value="CT398_CC"/>
    <property type="match status" value="1"/>
</dbReference>
<name>A0A1H6UNM1_9MICO</name>
<dbReference type="InterPro" id="IPR056003">
    <property type="entry name" value="CT398_CC_hairpin"/>
</dbReference>
<feature type="coiled-coil region" evidence="1">
    <location>
        <begin position="59"/>
        <end position="152"/>
    </location>
</feature>
<dbReference type="Pfam" id="PF02591">
    <property type="entry name" value="Zn_ribbon_9"/>
    <property type="match status" value="1"/>
</dbReference>
<evidence type="ECO:0000259" key="2">
    <source>
        <dbReference type="Pfam" id="PF02591"/>
    </source>
</evidence>
<reference evidence="5" key="1">
    <citation type="submission" date="2016-10" db="EMBL/GenBank/DDBJ databases">
        <authorList>
            <person name="Varghese N."/>
        </authorList>
    </citation>
    <scope>NUCLEOTIDE SEQUENCE [LARGE SCALE GENOMIC DNA]</scope>
    <source>
        <strain evidence="5">DSM 24868</strain>
    </source>
</reference>
<organism evidence="4 5">
    <name type="scientific">Demequina mangrovi</name>
    <dbReference type="NCBI Taxonomy" id="1043493"/>
    <lineage>
        <taxon>Bacteria</taxon>
        <taxon>Bacillati</taxon>
        <taxon>Actinomycetota</taxon>
        <taxon>Actinomycetes</taxon>
        <taxon>Micrococcales</taxon>
        <taxon>Demequinaceae</taxon>
        <taxon>Demequina</taxon>
    </lineage>
</organism>
<dbReference type="InterPro" id="IPR052376">
    <property type="entry name" value="Oxidative_Scav/Glycosyltrans"/>
</dbReference>
<dbReference type="Proteomes" id="UP000183315">
    <property type="component" value="Unassembled WGS sequence"/>
</dbReference>
<feature type="domain" description="CT398-like coiled coil hairpin" evidence="3">
    <location>
        <begin position="15"/>
        <end position="194"/>
    </location>
</feature>
<dbReference type="OrthoDB" id="9784388at2"/>
<proteinExistence type="predicted"/>
<protein>
    <submittedName>
        <fullName evidence="4">Uncharacterized protein</fullName>
    </submittedName>
</protein>
<dbReference type="PANTHER" id="PTHR39082">
    <property type="entry name" value="PHOSPHOLIPASE C-BETA-2-RELATED"/>
    <property type="match status" value="1"/>
</dbReference>
<keyword evidence="1" id="KW-0175">Coiled coil</keyword>
<evidence type="ECO:0000313" key="4">
    <source>
        <dbReference type="EMBL" id="SEI93899.1"/>
    </source>
</evidence>
<dbReference type="eggNOG" id="COG1579">
    <property type="taxonomic scope" value="Bacteria"/>
</dbReference>
<evidence type="ECO:0000259" key="3">
    <source>
        <dbReference type="Pfam" id="PF24481"/>
    </source>
</evidence>
<dbReference type="Gene3D" id="1.10.287.1490">
    <property type="match status" value="1"/>
</dbReference>
<evidence type="ECO:0000256" key="1">
    <source>
        <dbReference type="SAM" id="Coils"/>
    </source>
</evidence>
<keyword evidence="5" id="KW-1185">Reference proteome</keyword>
<dbReference type="EMBL" id="FNZI01000001">
    <property type="protein sequence ID" value="SEI93899.1"/>
    <property type="molecule type" value="Genomic_DNA"/>
</dbReference>
<dbReference type="PANTHER" id="PTHR39082:SF1">
    <property type="entry name" value="SCAVENGER RECEPTOR CLASS A MEMBER 3"/>
    <property type="match status" value="1"/>
</dbReference>
<dbReference type="RefSeq" id="WP_042212686.1">
    <property type="nucleotide sequence ID" value="NZ_BBLU01000002.1"/>
</dbReference>
<gene>
    <name evidence="4" type="ORF">SAMN05421637_0472</name>
</gene>
<evidence type="ECO:0000313" key="5">
    <source>
        <dbReference type="Proteomes" id="UP000183315"/>
    </source>
</evidence>
<dbReference type="AlphaFoldDB" id="A0A1H6UNM1"/>
<feature type="domain" description="C4-type zinc ribbon" evidence="2">
    <location>
        <begin position="206"/>
        <end position="239"/>
    </location>
</feature>
<dbReference type="STRING" id="1043493.SAMN05421637_0472"/>
<dbReference type="InterPro" id="IPR003743">
    <property type="entry name" value="Zf-RING_7"/>
</dbReference>
<accession>A0A1H6UNM1</accession>